<evidence type="ECO:0000259" key="14">
    <source>
        <dbReference type="PROSITE" id="PS50016"/>
    </source>
</evidence>
<sequence>MPSLRRRTLAPEPVSPMPESRKRSKSMQEGEKDYTDVCCEKCGSGERPSELLLCDGCDRGFHLFCLRPVLVAVPKGRWFCPSCSNHKNLTNFPLVQTKIVDFFRIQRCTQSAEKLSPDCRKRRKRNSGLVMAKKRRKLLPFNPTEDPVRRLEQMASLATALTATRTEFSNELTYVTGMAPRSANRAVLERDGMQVISKDDAETLNLCKNMMERGEWPPLMVVFDPREGFTVEADRFIRDLTIITEYVGDVDYLKNRENDDGDSMMTLLTAADPSKSLVICPDKRSNIARFINGINNHIPGGKKKQNVKCVRFNVNGECRVLLIASRDIKKGERLYYDYNGYENEYPTEHFV</sequence>
<feature type="region of interest" description="Disordered" evidence="13">
    <location>
        <begin position="1"/>
        <end position="29"/>
    </location>
</feature>
<evidence type="ECO:0000256" key="2">
    <source>
        <dbReference type="ARBA" id="ARBA00022603"/>
    </source>
</evidence>
<evidence type="ECO:0000256" key="10">
    <source>
        <dbReference type="ARBA" id="ARBA00052048"/>
    </source>
</evidence>
<evidence type="ECO:0000256" key="1">
    <source>
        <dbReference type="ARBA" id="ARBA00004123"/>
    </source>
</evidence>
<evidence type="ECO:0000256" key="6">
    <source>
        <dbReference type="ARBA" id="ARBA00022771"/>
    </source>
</evidence>
<dbReference type="GO" id="GO:0051726">
    <property type="term" value="P:regulation of cell cycle"/>
    <property type="evidence" value="ECO:0007669"/>
    <property type="project" value="UniProtKB-ARBA"/>
</dbReference>
<evidence type="ECO:0000256" key="3">
    <source>
        <dbReference type="ARBA" id="ARBA00022679"/>
    </source>
</evidence>
<dbReference type="CDD" id="cd15543">
    <property type="entry name" value="PHD_RSF1"/>
    <property type="match status" value="1"/>
</dbReference>
<dbReference type="GeneID" id="105160321"/>
<evidence type="ECO:0000256" key="7">
    <source>
        <dbReference type="ARBA" id="ARBA00022833"/>
    </source>
</evidence>
<dbReference type="PANTHER" id="PTHR48442">
    <property type="entry name" value="SET DOMAIN-CONTAINING PROTEIN"/>
    <property type="match status" value="1"/>
</dbReference>
<dbReference type="SMART" id="SM00249">
    <property type="entry name" value="PHD"/>
    <property type="match status" value="1"/>
</dbReference>
<dbReference type="FunFam" id="2.170.270.10:FF:000038">
    <property type="entry name" value="Histone-lysine N-methyltransferase ATXR5"/>
    <property type="match status" value="1"/>
</dbReference>
<dbReference type="RefSeq" id="XP_011075951.1">
    <property type="nucleotide sequence ID" value="XM_011077649.2"/>
</dbReference>
<evidence type="ECO:0000256" key="4">
    <source>
        <dbReference type="ARBA" id="ARBA00022691"/>
    </source>
</evidence>
<organism evidence="16 17">
    <name type="scientific">Sesamum indicum</name>
    <name type="common">Oriental sesame</name>
    <name type="synonym">Sesamum orientale</name>
    <dbReference type="NCBI Taxonomy" id="4182"/>
    <lineage>
        <taxon>Eukaryota</taxon>
        <taxon>Viridiplantae</taxon>
        <taxon>Streptophyta</taxon>
        <taxon>Embryophyta</taxon>
        <taxon>Tracheophyta</taxon>
        <taxon>Spermatophyta</taxon>
        <taxon>Magnoliopsida</taxon>
        <taxon>eudicotyledons</taxon>
        <taxon>Gunneridae</taxon>
        <taxon>Pentapetalae</taxon>
        <taxon>asterids</taxon>
        <taxon>lamiids</taxon>
        <taxon>Lamiales</taxon>
        <taxon>Pedaliaceae</taxon>
        <taxon>Sesamum</taxon>
    </lineage>
</organism>
<dbReference type="GO" id="GO:0140953">
    <property type="term" value="F:histone H3K27 monomethyltransferase activity"/>
    <property type="evidence" value="ECO:0007669"/>
    <property type="project" value="UniProtKB-EC"/>
</dbReference>
<comment type="subcellular location">
    <subcellularLocation>
        <location evidence="1">Nucleus</location>
    </subcellularLocation>
</comment>
<evidence type="ECO:0000256" key="9">
    <source>
        <dbReference type="ARBA" id="ARBA00023242"/>
    </source>
</evidence>
<dbReference type="PROSITE" id="PS50280">
    <property type="entry name" value="SET"/>
    <property type="match status" value="1"/>
</dbReference>
<evidence type="ECO:0000259" key="15">
    <source>
        <dbReference type="PROSITE" id="PS50280"/>
    </source>
</evidence>
<dbReference type="InterPro" id="IPR019787">
    <property type="entry name" value="Znf_PHD-finger"/>
</dbReference>
<dbReference type="SUPFAM" id="SSF82199">
    <property type="entry name" value="SET domain"/>
    <property type="match status" value="1"/>
</dbReference>
<gene>
    <name evidence="17" type="primary">LOC105160321</name>
</gene>
<evidence type="ECO:0000256" key="11">
    <source>
        <dbReference type="ARBA" id="ARBA00066815"/>
    </source>
</evidence>
<dbReference type="Gene3D" id="2.170.270.10">
    <property type="entry name" value="SET domain"/>
    <property type="match status" value="1"/>
</dbReference>
<keyword evidence="2" id="KW-0489">Methyltransferase</keyword>
<evidence type="ECO:0000313" key="16">
    <source>
        <dbReference type="Proteomes" id="UP000504604"/>
    </source>
</evidence>
<reference evidence="17" key="1">
    <citation type="submission" date="2025-08" db="UniProtKB">
        <authorList>
            <consortium name="RefSeq"/>
        </authorList>
    </citation>
    <scope>IDENTIFICATION</scope>
</reference>
<dbReference type="InterPro" id="IPR001214">
    <property type="entry name" value="SET_dom"/>
</dbReference>
<dbReference type="GO" id="GO:0032259">
    <property type="term" value="P:methylation"/>
    <property type="evidence" value="ECO:0007669"/>
    <property type="project" value="UniProtKB-KW"/>
</dbReference>
<dbReference type="Pfam" id="PF00628">
    <property type="entry name" value="PHD"/>
    <property type="match status" value="1"/>
</dbReference>
<dbReference type="PROSITE" id="PS01359">
    <property type="entry name" value="ZF_PHD_1"/>
    <property type="match status" value="1"/>
</dbReference>
<dbReference type="GO" id="GO:0008270">
    <property type="term" value="F:zinc ion binding"/>
    <property type="evidence" value="ECO:0007669"/>
    <property type="project" value="UniProtKB-KW"/>
</dbReference>
<dbReference type="InterPro" id="IPR013083">
    <property type="entry name" value="Znf_RING/FYVE/PHD"/>
</dbReference>
<dbReference type="CDD" id="cd10539">
    <property type="entry name" value="SET_ATXR5_6-like"/>
    <property type="match status" value="1"/>
</dbReference>
<proteinExistence type="predicted"/>
<dbReference type="EC" id="2.1.1.369" evidence="11"/>
<comment type="catalytic activity">
    <reaction evidence="10">
        <text>L-lysyl(27)-[histone H3] + S-adenosyl-L-methionine = N(6)-methyl-L-lysyl(27)-[histone H3] + S-adenosyl-L-homocysteine + H(+)</text>
        <dbReference type="Rhea" id="RHEA:60296"/>
        <dbReference type="Rhea" id="RHEA-COMP:15544"/>
        <dbReference type="Rhea" id="RHEA-COMP:15548"/>
        <dbReference type="ChEBI" id="CHEBI:15378"/>
        <dbReference type="ChEBI" id="CHEBI:29969"/>
        <dbReference type="ChEBI" id="CHEBI:57856"/>
        <dbReference type="ChEBI" id="CHEBI:59789"/>
        <dbReference type="ChEBI" id="CHEBI:61929"/>
        <dbReference type="EC" id="2.1.1.369"/>
    </reaction>
</comment>
<dbReference type="AlphaFoldDB" id="A0A6I9T692"/>
<feature type="domain" description="SET" evidence="15">
    <location>
        <begin position="217"/>
        <end position="339"/>
    </location>
</feature>
<dbReference type="InterPro" id="IPR011011">
    <property type="entry name" value="Znf_FYVE_PHD"/>
</dbReference>
<dbReference type="InterPro" id="IPR001965">
    <property type="entry name" value="Znf_PHD"/>
</dbReference>
<accession>A0A6I9T692</accession>
<dbReference type="InterPro" id="IPR053114">
    <property type="entry name" value="ATXR5/ATXR6"/>
</dbReference>
<dbReference type="InterPro" id="IPR046341">
    <property type="entry name" value="SET_dom_sf"/>
</dbReference>
<evidence type="ECO:0000256" key="12">
    <source>
        <dbReference type="PROSITE-ProRule" id="PRU00146"/>
    </source>
</evidence>
<evidence type="ECO:0000256" key="5">
    <source>
        <dbReference type="ARBA" id="ARBA00022723"/>
    </source>
</evidence>
<evidence type="ECO:0000313" key="17">
    <source>
        <dbReference type="RefSeq" id="XP_011075951.1"/>
    </source>
</evidence>
<keyword evidence="4" id="KW-0949">S-adenosyl-L-methionine</keyword>
<dbReference type="InterPro" id="IPR019786">
    <property type="entry name" value="Zinc_finger_PHD-type_CS"/>
</dbReference>
<keyword evidence="7" id="KW-0862">Zinc</keyword>
<dbReference type="GO" id="GO:0005634">
    <property type="term" value="C:nucleus"/>
    <property type="evidence" value="ECO:0007669"/>
    <property type="project" value="UniProtKB-SubCell"/>
</dbReference>
<dbReference type="SUPFAM" id="SSF57903">
    <property type="entry name" value="FYVE/PHD zinc finger"/>
    <property type="match status" value="1"/>
</dbReference>
<keyword evidence="6 12" id="KW-0863">Zinc-finger</keyword>
<dbReference type="Proteomes" id="UP000504604">
    <property type="component" value="Linkage group LG4"/>
</dbReference>
<protein>
    <recommendedName>
        <fullName evidence="11">[histone H3]-lysine(27) N-methyltransferase</fullName>
        <ecNumber evidence="11">2.1.1.369</ecNumber>
    </recommendedName>
</protein>
<dbReference type="PANTHER" id="PTHR48442:SF1">
    <property type="entry name" value="SET DOMAIN-CONTAINING PROTEIN"/>
    <property type="match status" value="1"/>
</dbReference>
<dbReference type="Pfam" id="PF00856">
    <property type="entry name" value="SET"/>
    <property type="match status" value="1"/>
</dbReference>
<dbReference type="InParanoid" id="A0A6I9T692"/>
<keyword evidence="8" id="KW-0156">Chromatin regulator</keyword>
<name>A0A6I9T692_SESIN</name>
<evidence type="ECO:0000256" key="13">
    <source>
        <dbReference type="SAM" id="MobiDB-lite"/>
    </source>
</evidence>
<dbReference type="Gene3D" id="3.30.40.10">
    <property type="entry name" value="Zinc/RING finger domain, C3HC4 (zinc finger)"/>
    <property type="match status" value="1"/>
</dbReference>
<dbReference type="GO" id="GO:0006275">
    <property type="term" value="P:regulation of DNA replication"/>
    <property type="evidence" value="ECO:0007669"/>
    <property type="project" value="UniProtKB-ARBA"/>
</dbReference>
<dbReference type="FunCoup" id="A0A6I9T692">
    <property type="interactions" value="100"/>
</dbReference>
<dbReference type="PROSITE" id="PS50016">
    <property type="entry name" value="ZF_PHD_2"/>
    <property type="match status" value="1"/>
</dbReference>
<keyword evidence="9" id="KW-0539">Nucleus</keyword>
<keyword evidence="3" id="KW-0808">Transferase</keyword>
<feature type="domain" description="PHD-type" evidence="14">
    <location>
        <begin position="36"/>
        <end position="86"/>
    </location>
</feature>
<dbReference type="KEGG" id="sind:105160321"/>
<evidence type="ECO:0000256" key="8">
    <source>
        <dbReference type="ARBA" id="ARBA00022853"/>
    </source>
</evidence>
<keyword evidence="16" id="KW-1185">Reference proteome</keyword>
<dbReference type="OrthoDB" id="336088at2759"/>
<keyword evidence="5" id="KW-0479">Metal-binding</keyword>